<dbReference type="PANTHER" id="PTHR16515">
    <property type="entry name" value="PR DOMAIN ZINC FINGER PROTEIN"/>
    <property type="match status" value="1"/>
</dbReference>
<dbReference type="Gene3D" id="3.30.160.60">
    <property type="entry name" value="Classic Zinc Finger"/>
    <property type="match status" value="2"/>
</dbReference>
<dbReference type="GO" id="GO:0005634">
    <property type="term" value="C:nucleus"/>
    <property type="evidence" value="ECO:0007669"/>
    <property type="project" value="UniProtKB-SubCell"/>
</dbReference>
<evidence type="ECO:0000256" key="7">
    <source>
        <dbReference type="ARBA" id="ARBA00022833"/>
    </source>
</evidence>
<dbReference type="RefSeq" id="XP_018133068.2">
    <property type="nucleotide sequence ID" value="XM_018272205.2"/>
</dbReference>
<keyword evidence="8" id="KW-0805">Transcription regulation</keyword>
<dbReference type="SMART" id="SM00355">
    <property type="entry name" value="ZnF_C2H2"/>
    <property type="match status" value="2"/>
</dbReference>
<feature type="compositionally biased region" description="Low complexity" evidence="12">
    <location>
        <begin position="145"/>
        <end position="155"/>
    </location>
</feature>
<keyword evidence="9" id="KW-0804">Transcription</keyword>
<feature type="domain" description="C2H2-type" evidence="13">
    <location>
        <begin position="300"/>
        <end position="327"/>
    </location>
</feature>
<keyword evidence="10" id="KW-0539">Nucleus</keyword>
<reference evidence="14 15" key="1">
    <citation type="submission" date="2016-03" db="EMBL/GenBank/DDBJ databases">
        <title>Comparative genomics of Pseudogymnoascus destructans, the fungus causing white-nose syndrome of bats.</title>
        <authorList>
            <person name="Palmer J.M."/>
            <person name="Drees K.P."/>
            <person name="Foster J.T."/>
            <person name="Lindner D.L."/>
        </authorList>
    </citation>
    <scope>NUCLEOTIDE SEQUENCE [LARGE SCALE GENOMIC DNA]</scope>
    <source>
        <strain evidence="14 15">UAMH 10579</strain>
    </source>
</reference>
<keyword evidence="6 11" id="KW-0863">Zinc-finger</keyword>
<evidence type="ECO:0000313" key="14">
    <source>
        <dbReference type="EMBL" id="OBT99335.2"/>
    </source>
</evidence>
<comment type="similarity">
    <text evidence="3">Belongs to the krueppel C2H2-type zinc-finger protein family.</text>
</comment>
<dbReference type="Proteomes" id="UP000091956">
    <property type="component" value="Unassembled WGS sequence"/>
</dbReference>
<dbReference type="PROSITE" id="PS00028">
    <property type="entry name" value="ZINC_FINGER_C2H2_1"/>
    <property type="match status" value="2"/>
</dbReference>
<keyword evidence="4" id="KW-0479">Metal-binding</keyword>
<dbReference type="AlphaFoldDB" id="A0A1B8GU37"/>
<organism evidence="14 15">
    <name type="scientific">Pseudogymnoascus verrucosus</name>
    <dbReference type="NCBI Taxonomy" id="342668"/>
    <lineage>
        <taxon>Eukaryota</taxon>
        <taxon>Fungi</taxon>
        <taxon>Dikarya</taxon>
        <taxon>Ascomycota</taxon>
        <taxon>Pezizomycotina</taxon>
        <taxon>Leotiomycetes</taxon>
        <taxon>Thelebolales</taxon>
        <taxon>Thelebolaceae</taxon>
        <taxon>Pseudogymnoascus</taxon>
    </lineage>
</organism>
<keyword evidence="7" id="KW-0862">Zinc</keyword>
<dbReference type="FunFam" id="3.30.160.60:FF:000446">
    <property type="entry name" value="Zinc finger protein"/>
    <property type="match status" value="1"/>
</dbReference>
<evidence type="ECO:0000313" key="15">
    <source>
        <dbReference type="Proteomes" id="UP000091956"/>
    </source>
</evidence>
<feature type="compositionally biased region" description="Polar residues" evidence="12">
    <location>
        <begin position="89"/>
        <end position="105"/>
    </location>
</feature>
<reference evidence="15" key="2">
    <citation type="journal article" date="2018" name="Nat. Commun.">
        <title>Extreme sensitivity to ultraviolet light in the fungal pathogen causing white-nose syndrome of bats.</title>
        <authorList>
            <person name="Palmer J.M."/>
            <person name="Drees K.P."/>
            <person name="Foster J.T."/>
            <person name="Lindner D.L."/>
        </authorList>
    </citation>
    <scope>NUCLEOTIDE SEQUENCE [LARGE SCALE GENOMIC DNA]</scope>
    <source>
        <strain evidence="15">UAMH 10579</strain>
    </source>
</reference>
<evidence type="ECO:0000259" key="13">
    <source>
        <dbReference type="PROSITE" id="PS50157"/>
    </source>
</evidence>
<dbReference type="STRING" id="342668.A0A1B8GU37"/>
<dbReference type="InterPro" id="IPR050331">
    <property type="entry name" value="Zinc_finger"/>
</dbReference>
<dbReference type="GO" id="GO:0010468">
    <property type="term" value="P:regulation of gene expression"/>
    <property type="evidence" value="ECO:0007669"/>
    <property type="project" value="TreeGrafter"/>
</dbReference>
<dbReference type="FunFam" id="3.30.160.60:FF:000060">
    <property type="entry name" value="zinc finger protein 436"/>
    <property type="match status" value="1"/>
</dbReference>
<evidence type="ECO:0000256" key="11">
    <source>
        <dbReference type="PROSITE-ProRule" id="PRU00042"/>
    </source>
</evidence>
<protein>
    <recommendedName>
        <fullName evidence="13">C2H2-type domain-containing protein</fullName>
    </recommendedName>
</protein>
<evidence type="ECO:0000256" key="5">
    <source>
        <dbReference type="ARBA" id="ARBA00022737"/>
    </source>
</evidence>
<feature type="region of interest" description="Disordered" evidence="12">
    <location>
        <begin position="83"/>
        <end position="155"/>
    </location>
</feature>
<dbReference type="PANTHER" id="PTHR16515:SF49">
    <property type="entry name" value="GASTRULA ZINC FINGER PROTEIN XLCGF49.1-LIKE-RELATED"/>
    <property type="match status" value="1"/>
</dbReference>
<dbReference type="Pfam" id="PF00096">
    <property type="entry name" value="zf-C2H2"/>
    <property type="match status" value="2"/>
</dbReference>
<feature type="compositionally biased region" description="Basic and acidic residues" evidence="12">
    <location>
        <begin position="179"/>
        <end position="191"/>
    </location>
</feature>
<keyword evidence="15" id="KW-1185">Reference proteome</keyword>
<evidence type="ECO:0000256" key="2">
    <source>
        <dbReference type="ARBA" id="ARBA00004123"/>
    </source>
</evidence>
<evidence type="ECO:0000256" key="8">
    <source>
        <dbReference type="ARBA" id="ARBA00023015"/>
    </source>
</evidence>
<evidence type="ECO:0000256" key="12">
    <source>
        <dbReference type="SAM" id="MobiDB-lite"/>
    </source>
</evidence>
<accession>A0A1B8GU37</accession>
<feature type="region of interest" description="Disordered" evidence="12">
    <location>
        <begin position="170"/>
        <end position="200"/>
    </location>
</feature>
<evidence type="ECO:0000256" key="9">
    <source>
        <dbReference type="ARBA" id="ARBA00023163"/>
    </source>
</evidence>
<dbReference type="GO" id="GO:0008270">
    <property type="term" value="F:zinc ion binding"/>
    <property type="evidence" value="ECO:0007669"/>
    <property type="project" value="UniProtKB-KW"/>
</dbReference>
<evidence type="ECO:0000256" key="3">
    <source>
        <dbReference type="ARBA" id="ARBA00006991"/>
    </source>
</evidence>
<comment type="function">
    <text evidence="1">May be involved in transcriptional regulation.</text>
</comment>
<dbReference type="GeneID" id="28836085"/>
<evidence type="ECO:0000256" key="6">
    <source>
        <dbReference type="ARBA" id="ARBA00022771"/>
    </source>
</evidence>
<dbReference type="InterPro" id="IPR036236">
    <property type="entry name" value="Znf_C2H2_sf"/>
</dbReference>
<proteinExistence type="inferred from homology"/>
<sequence length="330" mass="36340">MNLSNLVHGRKVRQPMAVDYLSEEQFEQQRFQAQKYPEYYDGSFAGSYAQPAQLYSYVQVPQPPPSPPMEEIAKCSLPSISSLLGIADNNPSQQQEQSRPMSQHTSDSRKNSAHYTSSSAATTPRQSLPLTPPTHPDSAPESRHSPSSSISSTSQYSCASTPAAYSFQPGPAGNVGFNPEREGFSGAEPRRASVPMSQPQYGIQSSYPMAPAQQMNGYYPPPMSGNAPLPNGVYYQQRPLLNYTTPPSTNPWQHHHYIAPSSSCFPLPQDRYICPTCNKAFSRPSSLKIHSHSHTGEKPFRCPVRGCGKKFSVRSNMKRHERGCHGGGIC</sequence>
<dbReference type="InterPro" id="IPR013087">
    <property type="entry name" value="Znf_C2H2_type"/>
</dbReference>
<gene>
    <name evidence="14" type="ORF">VE01_02699</name>
</gene>
<name>A0A1B8GU37_9PEZI</name>
<keyword evidence="5" id="KW-0677">Repeat</keyword>
<evidence type="ECO:0000256" key="10">
    <source>
        <dbReference type="ARBA" id="ARBA00023242"/>
    </source>
</evidence>
<feature type="compositionally biased region" description="Low complexity" evidence="12">
    <location>
        <begin position="113"/>
        <end position="123"/>
    </location>
</feature>
<feature type="domain" description="C2H2-type" evidence="13">
    <location>
        <begin position="272"/>
        <end position="299"/>
    </location>
</feature>
<dbReference type="PROSITE" id="PS50157">
    <property type="entry name" value="ZINC_FINGER_C2H2_2"/>
    <property type="match status" value="2"/>
</dbReference>
<evidence type="ECO:0000256" key="4">
    <source>
        <dbReference type="ARBA" id="ARBA00022723"/>
    </source>
</evidence>
<comment type="subcellular location">
    <subcellularLocation>
        <location evidence="2">Nucleus</location>
    </subcellularLocation>
</comment>
<dbReference type="SUPFAM" id="SSF57667">
    <property type="entry name" value="beta-beta-alpha zinc fingers"/>
    <property type="match status" value="1"/>
</dbReference>
<dbReference type="EMBL" id="KV460213">
    <property type="protein sequence ID" value="OBT99335.2"/>
    <property type="molecule type" value="Genomic_DNA"/>
</dbReference>
<evidence type="ECO:0000256" key="1">
    <source>
        <dbReference type="ARBA" id="ARBA00003767"/>
    </source>
</evidence>